<reference evidence="4 5" key="1">
    <citation type="journal article" date="2019" name="Int. J. Syst. Evol. Microbiol.">
        <title>The Global Catalogue of Microorganisms (GCM) 10K type strain sequencing project: providing services to taxonomists for standard genome sequencing and annotation.</title>
        <authorList>
            <consortium name="The Broad Institute Genomics Platform"/>
            <consortium name="The Broad Institute Genome Sequencing Center for Infectious Disease"/>
            <person name="Wu L."/>
            <person name="Ma J."/>
        </authorList>
    </citation>
    <scope>NUCLEOTIDE SEQUENCE [LARGE SCALE GENOMIC DNA]</scope>
    <source>
        <strain evidence="4 5">GX26</strain>
    </source>
</reference>
<gene>
    <name evidence="4" type="ORF">ACFQGB_01065</name>
</gene>
<keyword evidence="5" id="KW-1185">Reference proteome</keyword>
<dbReference type="Pfam" id="PF03703">
    <property type="entry name" value="bPH_2"/>
    <property type="match status" value="1"/>
</dbReference>
<evidence type="ECO:0000256" key="2">
    <source>
        <dbReference type="SAM" id="Phobius"/>
    </source>
</evidence>
<accession>A0ABD5V7R0</accession>
<organism evidence="4 5">
    <name type="scientific">Halorubellus litoreus</name>
    <dbReference type="NCBI Taxonomy" id="755308"/>
    <lineage>
        <taxon>Archaea</taxon>
        <taxon>Methanobacteriati</taxon>
        <taxon>Methanobacteriota</taxon>
        <taxon>Stenosarchaea group</taxon>
        <taxon>Halobacteria</taxon>
        <taxon>Halobacteriales</taxon>
        <taxon>Halorubellaceae</taxon>
        <taxon>Halorubellus</taxon>
    </lineage>
</organism>
<dbReference type="EMBL" id="JBHSXN010000001">
    <property type="protein sequence ID" value="MFC6951439.1"/>
    <property type="molecule type" value="Genomic_DNA"/>
</dbReference>
<feature type="compositionally biased region" description="Low complexity" evidence="1">
    <location>
        <begin position="211"/>
        <end position="237"/>
    </location>
</feature>
<feature type="domain" description="YdbS-like PH" evidence="3">
    <location>
        <begin position="90"/>
        <end position="167"/>
    </location>
</feature>
<sequence>MTEDSDERFVANRDEDTFGGDIVTVASPATQLVLGYLVLTIIVGGFVGAFLYQNPTLFGEGENARIAGLVVLGLTVIGAVRLAIKYVVLYRTKYVVTTDSVRRQYHLAYREESRELPLHMIRGVELSKSRLQSMLGFATISFLSVGSNRGIGYVEFDNAAEPERLQQAVLELLETQREQATEETQSAQEPTESKPSQRRGRGRGRQRDDPQSAQAAPDANTPGTNDAAASSTDATGTDGQGRASDRSDETRRPVSGNENSPEPAEPDARD</sequence>
<dbReference type="AlphaFoldDB" id="A0ABD5V7R0"/>
<keyword evidence="2" id="KW-0472">Membrane</keyword>
<name>A0ABD5V7R0_9EURY</name>
<keyword evidence="2" id="KW-0812">Transmembrane</keyword>
<evidence type="ECO:0000259" key="3">
    <source>
        <dbReference type="Pfam" id="PF03703"/>
    </source>
</evidence>
<feature type="transmembrane region" description="Helical" evidence="2">
    <location>
        <begin position="64"/>
        <end position="84"/>
    </location>
</feature>
<comment type="caution">
    <text evidence="4">The sequence shown here is derived from an EMBL/GenBank/DDBJ whole genome shotgun (WGS) entry which is preliminary data.</text>
</comment>
<evidence type="ECO:0000313" key="4">
    <source>
        <dbReference type="EMBL" id="MFC6951439.1"/>
    </source>
</evidence>
<feature type="region of interest" description="Disordered" evidence="1">
    <location>
        <begin position="177"/>
        <end position="270"/>
    </location>
</feature>
<dbReference type="Proteomes" id="UP001596395">
    <property type="component" value="Unassembled WGS sequence"/>
</dbReference>
<evidence type="ECO:0000256" key="1">
    <source>
        <dbReference type="SAM" id="MobiDB-lite"/>
    </source>
</evidence>
<evidence type="ECO:0000313" key="5">
    <source>
        <dbReference type="Proteomes" id="UP001596395"/>
    </source>
</evidence>
<dbReference type="RefSeq" id="WP_336348472.1">
    <property type="nucleotide sequence ID" value="NZ_JAZAQL010000001.1"/>
</dbReference>
<feature type="compositionally biased region" description="Basic and acidic residues" evidence="1">
    <location>
        <begin position="243"/>
        <end position="252"/>
    </location>
</feature>
<dbReference type="InterPro" id="IPR005182">
    <property type="entry name" value="YdbS-like_PH"/>
</dbReference>
<keyword evidence="2" id="KW-1133">Transmembrane helix</keyword>
<protein>
    <submittedName>
        <fullName evidence="4">PH domain-containing protein</fullName>
    </submittedName>
</protein>
<proteinExistence type="predicted"/>
<feature type="transmembrane region" description="Helical" evidence="2">
    <location>
        <begin position="32"/>
        <end position="52"/>
    </location>
</feature>